<gene>
    <name evidence="2" type="ORF">S03H2_45098</name>
</gene>
<organism evidence="2">
    <name type="scientific">marine sediment metagenome</name>
    <dbReference type="NCBI Taxonomy" id="412755"/>
    <lineage>
        <taxon>unclassified sequences</taxon>
        <taxon>metagenomes</taxon>
        <taxon>ecological metagenomes</taxon>
    </lineage>
</organism>
<dbReference type="InterPro" id="IPR000631">
    <property type="entry name" value="CARKD"/>
</dbReference>
<dbReference type="PROSITE" id="PS51383">
    <property type="entry name" value="YJEF_C_3"/>
    <property type="match status" value="1"/>
</dbReference>
<dbReference type="EMBL" id="BARU01028232">
    <property type="protein sequence ID" value="GAH68278.1"/>
    <property type="molecule type" value="Genomic_DNA"/>
</dbReference>
<sequence>MQVVDTIPKLKPRAIDAHKGDFGKVCIIAGSVGMSGAAAL</sequence>
<accession>X1JET0</accession>
<dbReference type="SUPFAM" id="SSF53613">
    <property type="entry name" value="Ribokinase-like"/>
    <property type="match status" value="1"/>
</dbReference>
<dbReference type="Gene3D" id="3.40.1190.20">
    <property type="match status" value="1"/>
</dbReference>
<protein>
    <recommendedName>
        <fullName evidence="1">YjeF C-terminal domain-containing protein</fullName>
    </recommendedName>
</protein>
<dbReference type="AlphaFoldDB" id="X1JET0"/>
<evidence type="ECO:0000259" key="1">
    <source>
        <dbReference type="PROSITE" id="PS51383"/>
    </source>
</evidence>
<comment type="caution">
    <text evidence="2">The sequence shown here is derived from an EMBL/GenBank/DDBJ whole genome shotgun (WGS) entry which is preliminary data.</text>
</comment>
<name>X1JET0_9ZZZZ</name>
<feature type="domain" description="YjeF C-terminal" evidence="1">
    <location>
        <begin position="2"/>
        <end position="40"/>
    </location>
</feature>
<evidence type="ECO:0000313" key="2">
    <source>
        <dbReference type="EMBL" id="GAH68278.1"/>
    </source>
</evidence>
<reference evidence="2" key="1">
    <citation type="journal article" date="2014" name="Front. Microbiol.">
        <title>High frequency of phylogenetically diverse reductive dehalogenase-homologous genes in deep subseafloor sedimentary metagenomes.</title>
        <authorList>
            <person name="Kawai M."/>
            <person name="Futagami T."/>
            <person name="Toyoda A."/>
            <person name="Takaki Y."/>
            <person name="Nishi S."/>
            <person name="Hori S."/>
            <person name="Arai W."/>
            <person name="Tsubouchi T."/>
            <person name="Morono Y."/>
            <person name="Uchiyama I."/>
            <person name="Ito T."/>
            <person name="Fujiyama A."/>
            <person name="Inagaki F."/>
            <person name="Takami H."/>
        </authorList>
    </citation>
    <scope>NUCLEOTIDE SEQUENCE</scope>
    <source>
        <strain evidence="2">Expedition CK06-06</strain>
    </source>
</reference>
<dbReference type="GO" id="GO:0016836">
    <property type="term" value="F:hydro-lyase activity"/>
    <property type="evidence" value="ECO:0007669"/>
    <property type="project" value="InterPro"/>
</dbReference>
<dbReference type="InterPro" id="IPR029056">
    <property type="entry name" value="Ribokinase-like"/>
</dbReference>
<proteinExistence type="predicted"/>
<feature type="non-terminal residue" evidence="2">
    <location>
        <position position="40"/>
    </location>
</feature>